<feature type="compositionally biased region" description="Basic and acidic residues" evidence="1">
    <location>
        <begin position="1"/>
        <end position="14"/>
    </location>
</feature>
<dbReference type="EMBL" id="LGRX02013839">
    <property type="protein sequence ID" value="KAK3265558.1"/>
    <property type="molecule type" value="Genomic_DNA"/>
</dbReference>
<reference evidence="2 3" key="1">
    <citation type="journal article" date="2015" name="Genome Biol. Evol.">
        <title>Comparative Genomics of a Bacterivorous Green Alga Reveals Evolutionary Causalities and Consequences of Phago-Mixotrophic Mode of Nutrition.</title>
        <authorList>
            <person name="Burns J.A."/>
            <person name="Paasch A."/>
            <person name="Narechania A."/>
            <person name="Kim E."/>
        </authorList>
    </citation>
    <scope>NUCLEOTIDE SEQUENCE [LARGE SCALE GENOMIC DNA]</scope>
    <source>
        <strain evidence="2 3">PLY_AMNH</strain>
    </source>
</reference>
<dbReference type="AlphaFoldDB" id="A0AAE0FTJ8"/>
<gene>
    <name evidence="2" type="ORF">CYMTET_25768</name>
</gene>
<name>A0AAE0FTJ8_9CHLO</name>
<evidence type="ECO:0000313" key="2">
    <source>
        <dbReference type="EMBL" id="KAK3265558.1"/>
    </source>
</evidence>
<organism evidence="2 3">
    <name type="scientific">Cymbomonas tetramitiformis</name>
    <dbReference type="NCBI Taxonomy" id="36881"/>
    <lineage>
        <taxon>Eukaryota</taxon>
        <taxon>Viridiplantae</taxon>
        <taxon>Chlorophyta</taxon>
        <taxon>Pyramimonadophyceae</taxon>
        <taxon>Pyramimonadales</taxon>
        <taxon>Pyramimonadaceae</taxon>
        <taxon>Cymbomonas</taxon>
    </lineage>
</organism>
<protein>
    <submittedName>
        <fullName evidence="2">Uncharacterized protein</fullName>
    </submittedName>
</protein>
<keyword evidence="3" id="KW-1185">Reference proteome</keyword>
<feature type="region of interest" description="Disordered" evidence="1">
    <location>
        <begin position="1"/>
        <end position="34"/>
    </location>
</feature>
<dbReference type="Proteomes" id="UP001190700">
    <property type="component" value="Unassembled WGS sequence"/>
</dbReference>
<feature type="compositionally biased region" description="Acidic residues" evidence="1">
    <location>
        <begin position="15"/>
        <end position="34"/>
    </location>
</feature>
<evidence type="ECO:0000313" key="3">
    <source>
        <dbReference type="Proteomes" id="UP001190700"/>
    </source>
</evidence>
<evidence type="ECO:0000256" key="1">
    <source>
        <dbReference type="SAM" id="MobiDB-lite"/>
    </source>
</evidence>
<sequence length="112" mass="12323">MRVETAKEADKAAGFDEEYDDEDVVQEDGVANEDEPDFICQRKTPQAQNELAKAQQDVLDLHLRIGHTLGQVTDANETEAAVKFHTLCMDSDDSSPYFSGGMSMLSSLLVTP</sequence>
<proteinExistence type="predicted"/>
<accession>A0AAE0FTJ8</accession>
<comment type="caution">
    <text evidence="2">The sequence shown here is derived from an EMBL/GenBank/DDBJ whole genome shotgun (WGS) entry which is preliminary data.</text>
</comment>